<keyword evidence="2" id="KW-1185">Reference proteome</keyword>
<proteinExistence type="predicted"/>
<dbReference type="AlphaFoldDB" id="A0A369VTE2"/>
<dbReference type="RefSeq" id="WP_114687384.1">
    <property type="nucleotide sequence ID" value="NZ_QQNB01000002.1"/>
</dbReference>
<sequence length="158" mass="16341">MKSQAGAGARDIRYRGVKRAVVLAQYGPRGEIAGGEASQALGAEIVDLARVNAPVPVDGVEVGDPSLRDGATLVVIVQASVVSDPSGVGRLFAVTARPLFSGGREPAPQYFGAAPLVVRFAETPGGRADRARAINAVLDEVLPWRRRGEGRAAGLTGE</sequence>
<protein>
    <submittedName>
        <fullName evidence="1">Uncharacterized protein</fullName>
    </submittedName>
</protein>
<accession>A0A369VTE2</accession>
<gene>
    <name evidence="1" type="ORF">DVW87_08580</name>
</gene>
<comment type="caution">
    <text evidence="1">The sequence shown here is derived from an EMBL/GenBank/DDBJ whole genome shotgun (WGS) entry which is preliminary data.</text>
</comment>
<evidence type="ECO:0000313" key="1">
    <source>
        <dbReference type="EMBL" id="RDE05313.1"/>
    </source>
</evidence>
<dbReference type="Proteomes" id="UP000253918">
    <property type="component" value="Unassembled WGS sequence"/>
</dbReference>
<organism evidence="1 2">
    <name type="scientific">Sphingomonas aracearum</name>
    <dbReference type="NCBI Taxonomy" id="2283317"/>
    <lineage>
        <taxon>Bacteria</taxon>
        <taxon>Pseudomonadati</taxon>
        <taxon>Pseudomonadota</taxon>
        <taxon>Alphaproteobacteria</taxon>
        <taxon>Sphingomonadales</taxon>
        <taxon>Sphingomonadaceae</taxon>
        <taxon>Sphingomonas</taxon>
    </lineage>
</organism>
<dbReference type="EMBL" id="QQNB01000002">
    <property type="protein sequence ID" value="RDE05313.1"/>
    <property type="molecule type" value="Genomic_DNA"/>
</dbReference>
<evidence type="ECO:0000313" key="2">
    <source>
        <dbReference type="Proteomes" id="UP000253918"/>
    </source>
</evidence>
<reference evidence="1 2" key="1">
    <citation type="submission" date="2018-07" db="EMBL/GenBank/DDBJ databases">
        <title>a novel species of Sphingomonas isolated from the rhizosphere soil of Araceae plant.</title>
        <authorList>
            <person name="Zhiyong W."/>
            <person name="Qinglan Z."/>
            <person name="Zhiwei F."/>
            <person name="Ding X."/>
            <person name="Gejiao W."/>
            <person name="Shixue Z."/>
        </authorList>
    </citation>
    <scope>NUCLEOTIDE SEQUENCE [LARGE SCALE GENOMIC DNA]</scope>
    <source>
        <strain evidence="1 2">WZY 27</strain>
    </source>
</reference>
<name>A0A369VTE2_9SPHN</name>